<reference evidence="1 2" key="1">
    <citation type="submission" date="2024-01" db="EMBL/GenBank/DDBJ databases">
        <title>The complete chloroplast genome sequence of Lithospermum erythrorhizon: insights into the phylogenetic relationship among Boraginaceae species and the maternal lineages of purple gromwells.</title>
        <authorList>
            <person name="Okada T."/>
            <person name="Watanabe K."/>
        </authorList>
    </citation>
    <scope>NUCLEOTIDE SEQUENCE [LARGE SCALE GENOMIC DNA]</scope>
</reference>
<dbReference type="Proteomes" id="UP001454036">
    <property type="component" value="Unassembled WGS sequence"/>
</dbReference>
<keyword evidence="2" id="KW-1185">Reference proteome</keyword>
<gene>
    <name evidence="1" type="ORF">LIER_05223</name>
</gene>
<evidence type="ECO:0000313" key="2">
    <source>
        <dbReference type="Proteomes" id="UP001454036"/>
    </source>
</evidence>
<evidence type="ECO:0000313" key="1">
    <source>
        <dbReference type="EMBL" id="GAA0144902.1"/>
    </source>
</evidence>
<sequence>MELSLPATKGQSFATHNATLLKTKYEVKKSIDSPKISKKEENVETSKSSKFSFKKNKMEGGLNLPNSSSYLYQVTRAGQQEYDSIDKCFVFKDKVMYLALQEVVLLEEDKVSANQVTTTLVIVNPKEVKIPKDFWIRKLEPGKLWGDYSSDSDGEDSERPYHMYVEVDDAQVIDEKKPHTLQVEKKGPQAFFVIFTNEYLPEEDLEHNWLLYVSLYASEVRITWILVDGGSAVNI</sequence>
<dbReference type="EMBL" id="BAABME010000712">
    <property type="protein sequence ID" value="GAA0144902.1"/>
    <property type="molecule type" value="Genomic_DNA"/>
</dbReference>
<organism evidence="1 2">
    <name type="scientific">Lithospermum erythrorhizon</name>
    <name type="common">Purple gromwell</name>
    <name type="synonym">Lithospermum officinale var. erythrorhizon</name>
    <dbReference type="NCBI Taxonomy" id="34254"/>
    <lineage>
        <taxon>Eukaryota</taxon>
        <taxon>Viridiplantae</taxon>
        <taxon>Streptophyta</taxon>
        <taxon>Embryophyta</taxon>
        <taxon>Tracheophyta</taxon>
        <taxon>Spermatophyta</taxon>
        <taxon>Magnoliopsida</taxon>
        <taxon>eudicotyledons</taxon>
        <taxon>Gunneridae</taxon>
        <taxon>Pentapetalae</taxon>
        <taxon>asterids</taxon>
        <taxon>lamiids</taxon>
        <taxon>Boraginales</taxon>
        <taxon>Boraginaceae</taxon>
        <taxon>Boraginoideae</taxon>
        <taxon>Lithospermeae</taxon>
        <taxon>Lithospermum</taxon>
    </lineage>
</organism>
<proteinExistence type="predicted"/>
<comment type="caution">
    <text evidence="1">The sequence shown here is derived from an EMBL/GenBank/DDBJ whole genome shotgun (WGS) entry which is preliminary data.</text>
</comment>
<dbReference type="AlphaFoldDB" id="A0AAV3P1B9"/>
<accession>A0AAV3P1B9</accession>
<protein>
    <submittedName>
        <fullName evidence="1">Uncharacterized protein</fullName>
    </submittedName>
</protein>
<name>A0AAV3P1B9_LITER</name>